<feature type="region of interest" description="Disordered" evidence="8">
    <location>
        <begin position="1"/>
        <end position="54"/>
    </location>
</feature>
<evidence type="ECO:0000313" key="10">
    <source>
        <dbReference type="EMBL" id="EER31415.1"/>
    </source>
</evidence>
<feature type="region of interest" description="Disordered" evidence="8">
    <location>
        <begin position="208"/>
        <end position="240"/>
    </location>
</feature>
<dbReference type="EC" id="3.1.4.11" evidence="7"/>
<evidence type="ECO:0000256" key="2">
    <source>
        <dbReference type="ARBA" id="ARBA00022801"/>
    </source>
</evidence>
<dbReference type="CDD" id="cd13360">
    <property type="entry name" value="PH_PLC_fungal"/>
    <property type="match status" value="1"/>
</dbReference>
<dbReference type="InterPro" id="IPR017946">
    <property type="entry name" value="PLC-like_Pdiesterase_TIM-brl"/>
</dbReference>
<dbReference type="CDD" id="cd08598">
    <property type="entry name" value="PI-PLC1c_yeast"/>
    <property type="match status" value="1"/>
</dbReference>
<dbReference type="KEGG" id="ctp:CTRG_05145"/>
<dbReference type="GO" id="GO:0004435">
    <property type="term" value="F:phosphatidylinositol-4,5-bisphosphate phospholipase C activity"/>
    <property type="evidence" value="ECO:0007669"/>
    <property type="project" value="UniProtKB-EC"/>
</dbReference>
<dbReference type="Gene3D" id="2.60.40.150">
    <property type="entry name" value="C2 domain"/>
    <property type="match status" value="1"/>
</dbReference>
<dbReference type="SUPFAM" id="SSF51695">
    <property type="entry name" value="PLC-like phosphodiesterases"/>
    <property type="match status" value="1"/>
</dbReference>
<evidence type="ECO:0000256" key="7">
    <source>
        <dbReference type="RuleBase" id="RU361133"/>
    </source>
</evidence>
<dbReference type="eggNOG" id="KOG0169">
    <property type="taxonomic scope" value="Eukaryota"/>
</dbReference>
<accession>C5MGF2</accession>
<evidence type="ECO:0000313" key="11">
    <source>
        <dbReference type="Proteomes" id="UP000002037"/>
    </source>
</evidence>
<dbReference type="PANTHER" id="PTHR10336">
    <property type="entry name" value="PHOSPHOINOSITIDE-SPECIFIC PHOSPHOLIPASE C FAMILY PROTEIN"/>
    <property type="match status" value="1"/>
</dbReference>
<dbReference type="PROSITE" id="PS50007">
    <property type="entry name" value="PIPLC_X_DOMAIN"/>
    <property type="match status" value="1"/>
</dbReference>
<dbReference type="InterPro" id="IPR000909">
    <property type="entry name" value="PLipase_C_PInositol-sp_X_dom"/>
</dbReference>
<dbReference type="VEuPathDB" id="FungiDB:CTRG_05145"/>
<feature type="compositionally biased region" description="Polar residues" evidence="8">
    <location>
        <begin position="673"/>
        <end position="688"/>
    </location>
</feature>
<dbReference type="PRINTS" id="PR00390">
    <property type="entry name" value="PHPHLIPASEC"/>
</dbReference>
<keyword evidence="3 7" id="KW-0442">Lipid degradation</keyword>
<evidence type="ECO:0000256" key="1">
    <source>
        <dbReference type="ARBA" id="ARBA00001195"/>
    </source>
</evidence>
<gene>
    <name evidence="10" type="ORF">CTRG_05145</name>
</gene>
<keyword evidence="11" id="KW-1185">Reference proteome</keyword>
<dbReference type="GeneID" id="8299301"/>
<reference evidence="10 11" key="1">
    <citation type="journal article" date="2009" name="Nature">
        <title>Evolution of pathogenicity and sexual reproduction in eight Candida genomes.</title>
        <authorList>
            <person name="Butler G."/>
            <person name="Rasmussen M.D."/>
            <person name="Lin M.F."/>
            <person name="Santos M.A."/>
            <person name="Sakthikumar S."/>
            <person name="Munro C.A."/>
            <person name="Rheinbay E."/>
            <person name="Grabherr M."/>
            <person name="Forche A."/>
            <person name="Reedy J.L."/>
            <person name="Agrafioti I."/>
            <person name="Arnaud M.B."/>
            <person name="Bates S."/>
            <person name="Brown A.J."/>
            <person name="Brunke S."/>
            <person name="Costanzo M.C."/>
            <person name="Fitzpatrick D.A."/>
            <person name="de Groot P.W."/>
            <person name="Harris D."/>
            <person name="Hoyer L.L."/>
            <person name="Hube B."/>
            <person name="Klis F.M."/>
            <person name="Kodira C."/>
            <person name="Lennard N."/>
            <person name="Logue M.E."/>
            <person name="Martin R."/>
            <person name="Neiman A.M."/>
            <person name="Nikolaou E."/>
            <person name="Quail M.A."/>
            <person name="Quinn J."/>
            <person name="Santos M.C."/>
            <person name="Schmitzberger F.F."/>
            <person name="Sherlock G."/>
            <person name="Shah P."/>
            <person name="Silverstein K.A."/>
            <person name="Skrzypek M.S."/>
            <person name="Soll D."/>
            <person name="Staggs R."/>
            <person name="Stansfield I."/>
            <person name="Stumpf M.P."/>
            <person name="Sudbery P.E."/>
            <person name="Srikantha T."/>
            <person name="Zeng Q."/>
            <person name="Berman J."/>
            <person name="Berriman M."/>
            <person name="Heitman J."/>
            <person name="Gow N.A."/>
            <person name="Lorenz M.C."/>
            <person name="Birren B.W."/>
            <person name="Kellis M."/>
            <person name="Cuomo C.A."/>
        </authorList>
    </citation>
    <scope>NUCLEOTIDE SEQUENCE [LARGE SCALE GENOMIC DNA]</scope>
    <source>
        <strain evidence="11">ATCC MYA-3404 / T1</strain>
    </source>
</reference>
<organism evidence="10 11">
    <name type="scientific">Candida tropicalis (strain ATCC MYA-3404 / T1)</name>
    <name type="common">Yeast</name>
    <dbReference type="NCBI Taxonomy" id="294747"/>
    <lineage>
        <taxon>Eukaryota</taxon>
        <taxon>Fungi</taxon>
        <taxon>Dikarya</taxon>
        <taxon>Ascomycota</taxon>
        <taxon>Saccharomycotina</taxon>
        <taxon>Pichiomycetes</taxon>
        <taxon>Debaryomycetaceae</taxon>
        <taxon>Candida/Lodderomyces clade</taxon>
        <taxon>Candida</taxon>
    </lineage>
</organism>
<dbReference type="GO" id="GO:0048015">
    <property type="term" value="P:phosphatidylinositol-mediated signaling"/>
    <property type="evidence" value="ECO:0007669"/>
    <property type="project" value="TreeGrafter"/>
</dbReference>
<feature type="compositionally biased region" description="Low complexity" evidence="8">
    <location>
        <begin position="218"/>
        <end position="239"/>
    </location>
</feature>
<dbReference type="SMART" id="SM00148">
    <property type="entry name" value="PLCXc"/>
    <property type="match status" value="1"/>
</dbReference>
<feature type="compositionally biased region" description="Polar residues" evidence="8">
    <location>
        <begin position="208"/>
        <end position="217"/>
    </location>
</feature>
<sequence>MSQSLAHPIEERRNSIDSAGELSPSELHYSSCDSPPHPGSILRKSSSSPIQSDLPNIYSNLRAIDTEPPTKSSHGRNILKKLLRINGSSDSIGDQPAASTPSTNGTTTSTPTSSSSSSSSKGLKRGKSIQRSKALQHTDSDVEYFGEQVDLHPDISKSIGHIKISPTFSNEGLPLLKVSHKSKKRILFYIDPTSFKFTWRVATGSNIGSASSPNTPMTASLSSNSAGTNGSGSNASGGTHRLSISAGRSLHEFNIDDIKSVYKQKHGSSYREELRISQEFENKWITIIYFNHKKGTLKSLHLIADSEHDFKKLNTAVQNLRNLRFELAKEFLIDLNNLNENYMKVILNEELQSQQHSKQIREFLSFNDILKYVKRLNINVNTNHLRQIFDQASQSGGDGTFEHGLNFDQFKRFVFILKERKDVQSIVEDKSHGKKYMSYDDVKKFIKHTQKDDFDSESIQQIYDKFCNEDGVWTAESLNDFLMSSYSKPYRNFESKHYYEHPLNEYYISSSHNTYLTGRQVVGESSVDGYIRALQRGCKCVEIDIWNGDDPNESEPVVNHGRTFTKSIGLTNVIRTIKKFAFITSPFPVILSLEIHCSGPSQLKVVAILKDILKEDLILAPIDDMPVLPSPNDLQHKFIVKVKKTTAFENLIEMDNGSFTSTTSTSTSTSTSQSEDNGTNSSSKSTSIILRRKNKTPKVINELSDLGVYAQGLKFRNFSLPESKTYNHCFSLGEKTINRILKDESTKNQLLKHNRKFLMRVYPGGTRINSTNYSPLPYWGVGCQLVATNWQTMDQGQLLNLAMFSSNSNKGYILKSSSLRRPILSSKLPTFIQSKLTKSKFNFEIISAHQLPKPKTKEDTTPPNIFITFEIIGADDINWKSSSIPKTTKIVAQNGFNPIFNAKFNGVMTLQNDLVFMKLVVYATTSALNPDLGESTPIGISVVKIDHLKKGYRCLPIYDLLGEQLLYSSLFMYIDYEDFQ</sequence>
<keyword evidence="4 7" id="KW-0443">Lipid metabolism</keyword>
<dbReference type="PANTHER" id="PTHR10336:SF36">
    <property type="entry name" value="1-PHOSPHATIDYLINOSITOL 4,5-BISPHOSPHATE PHOSPHODIESTERASE BETA-4"/>
    <property type="match status" value="1"/>
</dbReference>
<dbReference type="InterPro" id="IPR035892">
    <property type="entry name" value="C2_domain_sf"/>
</dbReference>
<evidence type="ECO:0000256" key="4">
    <source>
        <dbReference type="ARBA" id="ARBA00023098"/>
    </source>
</evidence>
<dbReference type="Gene3D" id="2.30.29.30">
    <property type="entry name" value="Pleckstrin-homology domain (PH domain)/Phosphotyrosine-binding domain (PTB)"/>
    <property type="match status" value="1"/>
</dbReference>
<dbReference type="OrthoDB" id="269822at2759"/>
<dbReference type="EMBL" id="GG692401">
    <property type="protein sequence ID" value="EER31415.1"/>
    <property type="molecule type" value="Genomic_DNA"/>
</dbReference>
<name>C5MGF2_CANTT</name>
<dbReference type="SUPFAM" id="SSF47473">
    <property type="entry name" value="EF-hand"/>
    <property type="match status" value="1"/>
</dbReference>
<dbReference type="InterPro" id="IPR001192">
    <property type="entry name" value="PI-PLC_fam"/>
</dbReference>
<dbReference type="PROSITE" id="PS50008">
    <property type="entry name" value="PIPLC_Y_DOMAIN"/>
    <property type="match status" value="1"/>
</dbReference>
<dbReference type="SMART" id="SM00239">
    <property type="entry name" value="C2"/>
    <property type="match status" value="1"/>
</dbReference>
<evidence type="ECO:0000256" key="8">
    <source>
        <dbReference type="SAM" id="MobiDB-lite"/>
    </source>
</evidence>
<keyword evidence="5" id="KW-0807">Transducer</keyword>
<evidence type="ECO:0000256" key="6">
    <source>
        <dbReference type="ARBA" id="ARBA00059664"/>
    </source>
</evidence>
<proteinExistence type="predicted"/>
<evidence type="ECO:0000256" key="3">
    <source>
        <dbReference type="ARBA" id="ARBA00022963"/>
    </source>
</evidence>
<evidence type="ECO:0000256" key="5">
    <source>
        <dbReference type="ARBA" id="ARBA00023224"/>
    </source>
</evidence>
<dbReference type="GO" id="GO:0016042">
    <property type="term" value="P:lipid catabolic process"/>
    <property type="evidence" value="ECO:0007669"/>
    <property type="project" value="UniProtKB-KW"/>
</dbReference>
<feature type="compositionally biased region" description="Low complexity" evidence="8">
    <location>
        <begin position="659"/>
        <end position="672"/>
    </location>
</feature>
<evidence type="ECO:0000259" key="9">
    <source>
        <dbReference type="PROSITE" id="PS50008"/>
    </source>
</evidence>
<dbReference type="InterPro" id="IPR000008">
    <property type="entry name" value="C2_dom"/>
</dbReference>
<dbReference type="InterPro" id="IPR037755">
    <property type="entry name" value="Plc1_PH"/>
</dbReference>
<dbReference type="SUPFAM" id="SSF49562">
    <property type="entry name" value="C2 domain (Calcium/lipid-binding domain, CaLB)"/>
    <property type="match status" value="1"/>
</dbReference>
<dbReference type="FunFam" id="3.20.20.190:FF:000039">
    <property type="entry name" value="Phosphoinositide phospholipase C"/>
    <property type="match status" value="1"/>
</dbReference>
<dbReference type="SMART" id="SM00149">
    <property type="entry name" value="PLCYc"/>
    <property type="match status" value="1"/>
</dbReference>
<feature type="compositionally biased region" description="Low complexity" evidence="8">
    <location>
        <begin position="99"/>
        <end position="120"/>
    </location>
</feature>
<keyword evidence="2 7" id="KW-0378">Hydrolase</keyword>
<dbReference type="CDD" id="cd00275">
    <property type="entry name" value="C2_PLC_like"/>
    <property type="match status" value="1"/>
</dbReference>
<dbReference type="Pfam" id="PF00387">
    <property type="entry name" value="PI-PLC-Y"/>
    <property type="match status" value="1"/>
</dbReference>
<dbReference type="InterPro" id="IPR001711">
    <property type="entry name" value="PLipase_C_Pinositol-sp_Y"/>
</dbReference>
<comment type="function">
    <text evidence="6">The production of the second messenger molecules diacylglycerol (DAG) and inositol 1,4,5-trisphosphate (IP3) is mediated by activated phosphatidylinositol-specific phospholipase C enzymes.</text>
</comment>
<dbReference type="Gene3D" id="3.20.20.190">
    <property type="entry name" value="Phosphatidylinositol (PI) phosphodiesterase"/>
    <property type="match status" value="1"/>
</dbReference>
<protein>
    <recommendedName>
        <fullName evidence="7">Phosphoinositide phospholipase C</fullName>
        <ecNumber evidence="7">3.1.4.11</ecNumber>
    </recommendedName>
</protein>
<feature type="region of interest" description="Disordered" evidence="8">
    <location>
        <begin position="659"/>
        <end position="688"/>
    </location>
</feature>
<dbReference type="Gene3D" id="1.10.238.10">
    <property type="entry name" value="EF-hand"/>
    <property type="match status" value="1"/>
</dbReference>
<dbReference type="RefSeq" id="XP_002550847.1">
    <property type="nucleotide sequence ID" value="XM_002550801.1"/>
</dbReference>
<dbReference type="GO" id="GO:0051209">
    <property type="term" value="P:release of sequestered calcium ion into cytosol"/>
    <property type="evidence" value="ECO:0007669"/>
    <property type="project" value="TreeGrafter"/>
</dbReference>
<dbReference type="AlphaFoldDB" id="C5MGF2"/>
<feature type="region of interest" description="Disordered" evidence="8">
    <location>
        <begin position="87"/>
        <end position="137"/>
    </location>
</feature>
<dbReference type="HOGENOM" id="CLU_002738_1_2_1"/>
<dbReference type="STRING" id="294747.C5MGF2"/>
<feature type="compositionally biased region" description="Polar residues" evidence="8">
    <location>
        <begin position="43"/>
        <end position="54"/>
    </location>
</feature>
<comment type="catalytic activity">
    <reaction evidence="1 7">
        <text>a 1,2-diacyl-sn-glycero-3-phospho-(1D-myo-inositol-4,5-bisphosphate) + H2O = 1D-myo-inositol 1,4,5-trisphosphate + a 1,2-diacyl-sn-glycerol + H(+)</text>
        <dbReference type="Rhea" id="RHEA:33179"/>
        <dbReference type="ChEBI" id="CHEBI:15377"/>
        <dbReference type="ChEBI" id="CHEBI:15378"/>
        <dbReference type="ChEBI" id="CHEBI:17815"/>
        <dbReference type="ChEBI" id="CHEBI:58456"/>
        <dbReference type="ChEBI" id="CHEBI:203600"/>
        <dbReference type="EC" id="3.1.4.11"/>
    </reaction>
</comment>
<dbReference type="InterPro" id="IPR011992">
    <property type="entry name" value="EF-hand-dom_pair"/>
</dbReference>
<dbReference type="Proteomes" id="UP000002037">
    <property type="component" value="Unassembled WGS sequence"/>
</dbReference>
<dbReference type="Pfam" id="PF00388">
    <property type="entry name" value="PI-PLC-X"/>
    <property type="match status" value="1"/>
</dbReference>
<dbReference type="InterPro" id="IPR011993">
    <property type="entry name" value="PH-like_dom_sf"/>
</dbReference>
<feature type="domain" description="PI-PLC Y-box" evidence="9">
    <location>
        <begin position="703"/>
        <end position="820"/>
    </location>
</feature>